<dbReference type="GO" id="GO:0004520">
    <property type="term" value="F:DNA endonuclease activity"/>
    <property type="evidence" value="ECO:0007669"/>
    <property type="project" value="TreeGrafter"/>
</dbReference>
<keyword evidence="1" id="KW-0547">Nucleotide-binding</keyword>
<dbReference type="GO" id="GO:0004386">
    <property type="term" value="F:helicase activity"/>
    <property type="evidence" value="ECO:0007669"/>
    <property type="project" value="UniProtKB-KW"/>
</dbReference>
<dbReference type="AlphaFoldDB" id="A0A6A0AHB8"/>
<dbReference type="GO" id="GO:0016787">
    <property type="term" value="F:hydrolase activity"/>
    <property type="evidence" value="ECO:0007669"/>
    <property type="project" value="UniProtKB-KW"/>
</dbReference>
<protein>
    <submittedName>
        <fullName evidence="6">SWI/SNF-related matrix-associated actin-dependent regulator of chromatin subfamily A-like protein 1</fullName>
    </submittedName>
</protein>
<dbReference type="PANTHER" id="PTHR45766">
    <property type="entry name" value="DNA ANNEALING HELICASE AND ENDONUCLEASE ZRANB3 FAMILY MEMBER"/>
    <property type="match status" value="1"/>
</dbReference>
<feature type="non-terminal residue" evidence="6">
    <location>
        <position position="1"/>
    </location>
</feature>
<keyword evidence="7" id="KW-1185">Reference proteome</keyword>
<evidence type="ECO:0000256" key="3">
    <source>
        <dbReference type="ARBA" id="ARBA00022806"/>
    </source>
</evidence>
<name>A0A6A0AHB8_HAELA</name>
<feature type="domain" description="SNF2 N-terminal" evidence="5">
    <location>
        <begin position="16"/>
        <end position="64"/>
    </location>
</feature>
<organism evidence="6 7">
    <name type="scientific">Haematococcus lacustris</name>
    <name type="common">Green alga</name>
    <name type="synonym">Haematococcus pluvialis</name>
    <dbReference type="NCBI Taxonomy" id="44745"/>
    <lineage>
        <taxon>Eukaryota</taxon>
        <taxon>Viridiplantae</taxon>
        <taxon>Chlorophyta</taxon>
        <taxon>core chlorophytes</taxon>
        <taxon>Chlorophyceae</taxon>
        <taxon>CS clade</taxon>
        <taxon>Chlamydomonadales</taxon>
        <taxon>Haematococcaceae</taxon>
        <taxon>Haematococcus</taxon>
    </lineage>
</organism>
<keyword evidence="4" id="KW-0067">ATP-binding</keyword>
<dbReference type="Proteomes" id="UP000485058">
    <property type="component" value="Unassembled WGS sequence"/>
</dbReference>
<dbReference type="GO" id="GO:0043596">
    <property type="term" value="C:nuclear replication fork"/>
    <property type="evidence" value="ECO:0007669"/>
    <property type="project" value="TreeGrafter"/>
</dbReference>
<dbReference type="GO" id="GO:0006281">
    <property type="term" value="P:DNA repair"/>
    <property type="evidence" value="ECO:0007669"/>
    <property type="project" value="TreeGrafter"/>
</dbReference>
<evidence type="ECO:0000259" key="5">
    <source>
        <dbReference type="Pfam" id="PF00176"/>
    </source>
</evidence>
<dbReference type="PANTHER" id="PTHR45766:SF3">
    <property type="entry name" value="DNA ANNEALING HELICASE AND ENDONUCLEASE ZRANB3"/>
    <property type="match status" value="1"/>
</dbReference>
<proteinExistence type="predicted"/>
<dbReference type="InterPro" id="IPR000330">
    <property type="entry name" value="SNF2_N"/>
</dbReference>
<reference evidence="6 7" key="1">
    <citation type="submission" date="2020-02" db="EMBL/GenBank/DDBJ databases">
        <title>Draft genome sequence of Haematococcus lacustris strain NIES-144.</title>
        <authorList>
            <person name="Morimoto D."/>
            <person name="Nakagawa S."/>
            <person name="Yoshida T."/>
            <person name="Sawayama S."/>
        </authorList>
    </citation>
    <scope>NUCLEOTIDE SEQUENCE [LARGE SCALE GENOMIC DNA]</scope>
    <source>
        <strain evidence="6 7">NIES-144</strain>
    </source>
</reference>
<dbReference type="Pfam" id="PF00176">
    <property type="entry name" value="SNF2-rel_dom"/>
    <property type="match status" value="1"/>
</dbReference>
<accession>A0A6A0AHB8</accession>
<evidence type="ECO:0000313" key="6">
    <source>
        <dbReference type="EMBL" id="GFH31681.1"/>
    </source>
</evidence>
<evidence type="ECO:0000256" key="4">
    <source>
        <dbReference type="ARBA" id="ARBA00022840"/>
    </source>
</evidence>
<sequence>MERYCRLDNWRKVVGSKNTDELNKLITGTFMIRRLKKDVLTQLPPKIRQQVYLRLEEKAAAQLKRQQGQLAEIKELMSCGGGMAGSLN</sequence>
<keyword evidence="3" id="KW-0347">Helicase</keyword>
<dbReference type="EMBL" id="BLLF01005827">
    <property type="protein sequence ID" value="GFH31681.1"/>
    <property type="molecule type" value="Genomic_DNA"/>
</dbReference>
<keyword evidence="2" id="KW-0378">Hydrolase</keyword>
<feature type="non-terminal residue" evidence="6">
    <location>
        <position position="88"/>
    </location>
</feature>
<dbReference type="GO" id="GO:0005524">
    <property type="term" value="F:ATP binding"/>
    <property type="evidence" value="ECO:0007669"/>
    <property type="project" value="UniProtKB-KW"/>
</dbReference>
<dbReference type="GO" id="GO:0031297">
    <property type="term" value="P:replication fork processing"/>
    <property type="evidence" value="ECO:0007669"/>
    <property type="project" value="TreeGrafter"/>
</dbReference>
<evidence type="ECO:0000256" key="1">
    <source>
        <dbReference type="ARBA" id="ARBA00022741"/>
    </source>
</evidence>
<comment type="caution">
    <text evidence="6">The sequence shown here is derived from an EMBL/GenBank/DDBJ whole genome shotgun (WGS) entry which is preliminary data.</text>
</comment>
<gene>
    <name evidence="6" type="ORF">HaLaN_30769</name>
</gene>
<evidence type="ECO:0000256" key="2">
    <source>
        <dbReference type="ARBA" id="ARBA00022801"/>
    </source>
</evidence>
<evidence type="ECO:0000313" key="7">
    <source>
        <dbReference type="Proteomes" id="UP000485058"/>
    </source>
</evidence>